<feature type="transmembrane region" description="Helical" evidence="7">
    <location>
        <begin position="40"/>
        <end position="64"/>
    </location>
</feature>
<accession>E6PH37</accession>
<dbReference type="EMBL" id="CABL01000016">
    <property type="protein sequence ID" value="CBH75775.1"/>
    <property type="molecule type" value="Genomic_DNA"/>
</dbReference>
<evidence type="ECO:0000256" key="3">
    <source>
        <dbReference type="ARBA" id="ARBA00022741"/>
    </source>
</evidence>
<dbReference type="InterPro" id="IPR011527">
    <property type="entry name" value="ABC1_TM_dom"/>
</dbReference>
<protein>
    <submittedName>
        <fullName evidence="10">Putative ABC transporter related</fullName>
    </submittedName>
</protein>
<dbReference type="InterPro" id="IPR036640">
    <property type="entry name" value="ABC1_TM_sf"/>
</dbReference>
<proteinExistence type="predicted"/>
<keyword evidence="6 7" id="KW-0472">Membrane</keyword>
<gene>
    <name evidence="10" type="ORF">CARN1_1173</name>
</gene>
<feature type="domain" description="ABC transporter" evidence="8">
    <location>
        <begin position="357"/>
        <end position="588"/>
    </location>
</feature>
<organism evidence="10">
    <name type="scientific">mine drainage metagenome</name>
    <dbReference type="NCBI Taxonomy" id="410659"/>
    <lineage>
        <taxon>unclassified sequences</taxon>
        <taxon>metagenomes</taxon>
        <taxon>ecological metagenomes</taxon>
    </lineage>
</organism>
<dbReference type="SUPFAM" id="SSF52540">
    <property type="entry name" value="P-loop containing nucleoside triphosphate hydrolases"/>
    <property type="match status" value="1"/>
</dbReference>
<keyword evidence="4" id="KW-0067">ATP-binding</keyword>
<dbReference type="PANTHER" id="PTHR43394">
    <property type="entry name" value="ATP-DEPENDENT PERMEASE MDL1, MITOCHONDRIAL"/>
    <property type="match status" value="1"/>
</dbReference>
<reference evidence="10" key="1">
    <citation type="submission" date="2009-10" db="EMBL/GenBank/DDBJ databases">
        <title>Diversity of trophic interactions inside an arsenic-rich microbial ecosystem.</title>
        <authorList>
            <person name="Bertin P.N."/>
            <person name="Heinrich-Salmeron A."/>
            <person name="Pelletier E."/>
            <person name="Goulhen-Chollet F."/>
            <person name="Arsene-Ploetze F."/>
            <person name="Gallien S."/>
            <person name="Calteau A."/>
            <person name="Vallenet D."/>
            <person name="Casiot C."/>
            <person name="Chane-Woon-Ming B."/>
            <person name="Giloteaux L."/>
            <person name="Barakat M."/>
            <person name="Bonnefoy V."/>
            <person name="Bruneel O."/>
            <person name="Chandler M."/>
            <person name="Cleiss J."/>
            <person name="Duran R."/>
            <person name="Elbaz-Poulichet F."/>
            <person name="Fonknechten N."/>
            <person name="Lauga B."/>
            <person name="Mornico D."/>
            <person name="Ortet P."/>
            <person name="Schaeffer C."/>
            <person name="Siguier P."/>
            <person name="Alexander Thil Smith A."/>
            <person name="Van Dorsselaer A."/>
            <person name="Weissenbach J."/>
            <person name="Medigue C."/>
            <person name="Le Paslier D."/>
        </authorList>
    </citation>
    <scope>NUCLEOTIDE SEQUENCE</scope>
</reference>
<comment type="caution">
    <text evidence="10">The sequence shown here is derived from an EMBL/GenBank/DDBJ whole genome shotgun (WGS) entry which is preliminary data.</text>
</comment>
<dbReference type="SUPFAM" id="SSF90123">
    <property type="entry name" value="ABC transporter transmembrane region"/>
    <property type="match status" value="1"/>
</dbReference>
<dbReference type="PANTHER" id="PTHR43394:SF1">
    <property type="entry name" value="ATP-BINDING CASSETTE SUB-FAMILY B MEMBER 10, MITOCHONDRIAL"/>
    <property type="match status" value="1"/>
</dbReference>
<keyword evidence="3" id="KW-0547">Nucleotide-binding</keyword>
<dbReference type="Gene3D" id="1.20.1560.10">
    <property type="entry name" value="ABC transporter type 1, transmembrane domain"/>
    <property type="match status" value="1"/>
</dbReference>
<sequence>MGCSSEPSSGNFLRCRRPQVSNVFSAKSELMQTLRICAPYALRTTPILLTTLLISLLGLLPPWLTGRVIDALTSHDIRGLQNLLILYLAAVIAGTILNFANTLLTTRLRETFARDVRCEMIDALYEAPFDTVTAISPGEITNRLTSDIDSLSALLQNSFFPLFSAIVLIVTTAFAMFSMNATLAGISFVILALLWLPTASVASRLARLRTLLSEAKDRLAVRIAETLQPGALSLIKNWCAQDFERSRFASAASEILTINYGAAKVSGAYSFFASFLTSLGPVVTLAVGAHYVSQGSLTVGTVVALMSYQIRIYGPAGTIWGMQMQMAGVFAILRRVSMILHLPIESDGPETPIRSNIAFRDVSLNIDSKRILSGVTIDIADGEHVAIVGPSGSGKSSLTSLLIRLRDPSSGTISLGGVPLQSIPLEYLRTAIRVVAQEGHLFNDSISSNIRYGLSNIQNSAEIEALEISELMDEIRSPRLSALIGTRGALLSGGERQRVNLARGLLAATRCLILDESTSAVDSAIERRIISSVREHMRGRTLIVITHRISSIIDMDRIFVMQDGNVVASGGHPFLVNTCALYRDLSSIPSPIDSPSPEVERRT</sequence>
<evidence type="ECO:0000256" key="5">
    <source>
        <dbReference type="ARBA" id="ARBA00022989"/>
    </source>
</evidence>
<dbReference type="Pfam" id="PF00005">
    <property type="entry name" value="ABC_tran"/>
    <property type="match status" value="1"/>
</dbReference>
<dbReference type="SMART" id="SM00382">
    <property type="entry name" value="AAA"/>
    <property type="match status" value="1"/>
</dbReference>
<evidence type="ECO:0000256" key="7">
    <source>
        <dbReference type="SAM" id="Phobius"/>
    </source>
</evidence>
<evidence type="ECO:0000256" key="6">
    <source>
        <dbReference type="ARBA" id="ARBA00023136"/>
    </source>
</evidence>
<evidence type="ECO:0000256" key="4">
    <source>
        <dbReference type="ARBA" id="ARBA00022840"/>
    </source>
</evidence>
<feature type="transmembrane region" description="Helical" evidence="7">
    <location>
        <begin position="312"/>
        <end position="333"/>
    </location>
</feature>
<dbReference type="AlphaFoldDB" id="E6PH37"/>
<evidence type="ECO:0000313" key="10">
    <source>
        <dbReference type="EMBL" id="CBH75775.1"/>
    </source>
</evidence>
<dbReference type="InterPro" id="IPR017871">
    <property type="entry name" value="ABC_transporter-like_CS"/>
</dbReference>
<feature type="domain" description="ABC transmembrane type-1" evidence="9">
    <location>
        <begin position="47"/>
        <end position="328"/>
    </location>
</feature>
<evidence type="ECO:0000256" key="2">
    <source>
        <dbReference type="ARBA" id="ARBA00022692"/>
    </source>
</evidence>
<feature type="transmembrane region" description="Helical" evidence="7">
    <location>
        <begin position="268"/>
        <end position="292"/>
    </location>
</feature>
<dbReference type="Gene3D" id="3.40.50.300">
    <property type="entry name" value="P-loop containing nucleotide triphosphate hydrolases"/>
    <property type="match status" value="1"/>
</dbReference>
<feature type="transmembrane region" description="Helical" evidence="7">
    <location>
        <begin position="84"/>
        <end position="104"/>
    </location>
</feature>
<dbReference type="InterPro" id="IPR039421">
    <property type="entry name" value="Type_1_exporter"/>
</dbReference>
<feature type="transmembrane region" description="Helical" evidence="7">
    <location>
        <begin position="159"/>
        <end position="177"/>
    </location>
</feature>
<dbReference type="GO" id="GO:0016887">
    <property type="term" value="F:ATP hydrolysis activity"/>
    <property type="evidence" value="ECO:0007669"/>
    <property type="project" value="InterPro"/>
</dbReference>
<dbReference type="PROSITE" id="PS00211">
    <property type="entry name" value="ABC_TRANSPORTER_1"/>
    <property type="match status" value="1"/>
</dbReference>
<dbReference type="InterPro" id="IPR027417">
    <property type="entry name" value="P-loop_NTPase"/>
</dbReference>
<dbReference type="PROSITE" id="PS50929">
    <property type="entry name" value="ABC_TM1F"/>
    <property type="match status" value="1"/>
</dbReference>
<dbReference type="GO" id="GO:0015421">
    <property type="term" value="F:ABC-type oligopeptide transporter activity"/>
    <property type="evidence" value="ECO:0007669"/>
    <property type="project" value="TreeGrafter"/>
</dbReference>
<evidence type="ECO:0000259" key="9">
    <source>
        <dbReference type="PROSITE" id="PS50929"/>
    </source>
</evidence>
<dbReference type="GO" id="GO:0016020">
    <property type="term" value="C:membrane"/>
    <property type="evidence" value="ECO:0007669"/>
    <property type="project" value="UniProtKB-SubCell"/>
</dbReference>
<keyword evidence="5 7" id="KW-1133">Transmembrane helix</keyword>
<evidence type="ECO:0000259" key="8">
    <source>
        <dbReference type="PROSITE" id="PS50893"/>
    </source>
</evidence>
<dbReference type="InterPro" id="IPR003439">
    <property type="entry name" value="ABC_transporter-like_ATP-bd"/>
</dbReference>
<dbReference type="GO" id="GO:0005524">
    <property type="term" value="F:ATP binding"/>
    <property type="evidence" value="ECO:0007669"/>
    <property type="project" value="UniProtKB-KW"/>
</dbReference>
<feature type="transmembrane region" description="Helical" evidence="7">
    <location>
        <begin position="183"/>
        <end position="202"/>
    </location>
</feature>
<dbReference type="InterPro" id="IPR003593">
    <property type="entry name" value="AAA+_ATPase"/>
</dbReference>
<evidence type="ECO:0000256" key="1">
    <source>
        <dbReference type="ARBA" id="ARBA00004141"/>
    </source>
</evidence>
<dbReference type="PROSITE" id="PS50893">
    <property type="entry name" value="ABC_TRANSPORTER_2"/>
    <property type="match status" value="1"/>
</dbReference>
<dbReference type="Pfam" id="PF00664">
    <property type="entry name" value="ABC_membrane"/>
    <property type="match status" value="1"/>
</dbReference>
<comment type="subcellular location">
    <subcellularLocation>
        <location evidence="1">Membrane</location>
        <topology evidence="1">Multi-pass membrane protein</topology>
    </subcellularLocation>
</comment>
<keyword evidence="2 7" id="KW-0812">Transmembrane</keyword>
<name>E6PH37_9ZZZZ</name>